<feature type="chain" id="PRO_5013040872" evidence="8">
    <location>
        <begin position="28"/>
        <end position="454"/>
    </location>
</feature>
<evidence type="ECO:0000256" key="7">
    <source>
        <dbReference type="RuleBase" id="RU361187"/>
    </source>
</evidence>
<dbReference type="Proteomes" id="UP000182248">
    <property type="component" value="Unassembled WGS sequence"/>
</dbReference>
<evidence type="ECO:0000256" key="4">
    <source>
        <dbReference type="ARBA" id="ARBA00023277"/>
    </source>
</evidence>
<dbReference type="STRING" id="1150368.SAMN02927921_03566"/>
<keyword evidence="3 7" id="KW-0378">Hydrolase</keyword>
<evidence type="ECO:0000256" key="5">
    <source>
        <dbReference type="ARBA" id="ARBA00023295"/>
    </source>
</evidence>
<dbReference type="Gene3D" id="2.60.120.260">
    <property type="entry name" value="Galactose-binding domain-like"/>
    <property type="match status" value="1"/>
</dbReference>
<keyword evidence="4" id="KW-0119">Carbohydrate metabolism</keyword>
<keyword evidence="2" id="KW-0624">Polysaccharide degradation</keyword>
<evidence type="ECO:0000259" key="9">
    <source>
        <dbReference type="Pfam" id="PF03422"/>
    </source>
</evidence>
<keyword evidence="8" id="KW-0732">Signal</keyword>
<evidence type="ECO:0000313" key="10">
    <source>
        <dbReference type="EMBL" id="SFW71430.1"/>
    </source>
</evidence>
<keyword evidence="2" id="KW-0858">Xylan degradation</keyword>
<dbReference type="AlphaFoldDB" id="A0A1K1RIC9"/>
<name>A0A1K1RIC9_9FLAO</name>
<dbReference type="GO" id="GO:0004553">
    <property type="term" value="F:hydrolase activity, hydrolyzing O-glycosyl compounds"/>
    <property type="evidence" value="ECO:0007669"/>
    <property type="project" value="InterPro"/>
</dbReference>
<dbReference type="PANTHER" id="PTHR43772">
    <property type="entry name" value="ENDO-1,4-BETA-XYLANASE"/>
    <property type="match status" value="1"/>
</dbReference>
<dbReference type="SUPFAM" id="SSF75005">
    <property type="entry name" value="Arabinanase/levansucrase/invertase"/>
    <property type="match status" value="1"/>
</dbReference>
<evidence type="ECO:0000256" key="3">
    <source>
        <dbReference type="ARBA" id="ARBA00022801"/>
    </source>
</evidence>
<evidence type="ECO:0000313" key="11">
    <source>
        <dbReference type="Proteomes" id="UP000182248"/>
    </source>
</evidence>
<dbReference type="RefSeq" id="WP_072318816.1">
    <property type="nucleotide sequence ID" value="NZ_FPJE01000025.1"/>
</dbReference>
<dbReference type="EMBL" id="FPJE01000025">
    <property type="protein sequence ID" value="SFW71430.1"/>
    <property type="molecule type" value="Genomic_DNA"/>
</dbReference>
<protein>
    <submittedName>
        <fullName evidence="10">Carbohydrate binding module (Family 6)</fullName>
    </submittedName>
</protein>
<feature type="site" description="Important for catalytic activity, responsible for pKa modulation of the active site Glu and correct orientation of both the proton donor and substrate" evidence="6">
    <location>
        <position position="167"/>
    </location>
</feature>
<dbReference type="Pfam" id="PF03422">
    <property type="entry name" value="CBM_6"/>
    <property type="match status" value="1"/>
</dbReference>
<keyword evidence="11" id="KW-1185">Reference proteome</keyword>
<dbReference type="CDD" id="cd08990">
    <property type="entry name" value="GH43_AXH_like"/>
    <property type="match status" value="1"/>
</dbReference>
<dbReference type="InterPro" id="IPR008979">
    <property type="entry name" value="Galactose-bd-like_sf"/>
</dbReference>
<comment type="similarity">
    <text evidence="1 7">Belongs to the glycosyl hydrolase 43 family.</text>
</comment>
<dbReference type="InterPro" id="IPR023296">
    <property type="entry name" value="Glyco_hydro_beta-prop_sf"/>
</dbReference>
<sequence>MTLHSIRKYRSKAVLYGVLCLCGYAMYAQNPLITDQFTADPSARVFGDRVYVYPSHDIRCDDKEHLRPKWFCMEDYHVFSSENLTDWTDHGVIVSQEEVPWADATAYSMWAPDCIEKDGKYFFYFPAKARDTTLNGKGFSIGVAVADSPEGPFVPQPLPIRGVRGIDPNVMIDKDGQAYLYWSEKHIYGAKLRDNMLELASEPKILRDLPEEGLKEGPFVFESAGTYYMTYPHVAGKTERLEYASGKDPLGPFTYRGVIMDESPDGCWTNHQSVVNFRDQWYLFYHHNDLSPGFDKNRAIRADSLFFNADGSIQKVYPTLRGIGRTQSLGPIHPDRYSDKSKTGVSVTFLNQADTFAGWKTIMDKKEGWIRYNSVDFGKETPGYAVLRVRSGAGAILQLRPGNGNVPVLCDARIPKTETWNTVKVPLHRTITGIHDLVLELLEGTAEIDWMKFE</sequence>
<evidence type="ECO:0000256" key="6">
    <source>
        <dbReference type="PIRSR" id="PIRSR606710-2"/>
    </source>
</evidence>
<organism evidence="10 11">
    <name type="scientific">Sinomicrobium oceani</name>
    <dbReference type="NCBI Taxonomy" id="1150368"/>
    <lineage>
        <taxon>Bacteria</taxon>
        <taxon>Pseudomonadati</taxon>
        <taxon>Bacteroidota</taxon>
        <taxon>Flavobacteriia</taxon>
        <taxon>Flavobacteriales</taxon>
        <taxon>Flavobacteriaceae</taxon>
        <taxon>Sinomicrobium</taxon>
    </lineage>
</organism>
<dbReference type="GO" id="GO:0030246">
    <property type="term" value="F:carbohydrate binding"/>
    <property type="evidence" value="ECO:0007669"/>
    <property type="project" value="InterPro"/>
</dbReference>
<dbReference type="InterPro" id="IPR006710">
    <property type="entry name" value="Glyco_hydro_43"/>
</dbReference>
<dbReference type="InterPro" id="IPR052176">
    <property type="entry name" value="Glycosyl_Hydrlase_43_Enz"/>
</dbReference>
<feature type="domain" description="CBM6" evidence="9">
    <location>
        <begin position="366"/>
        <end position="454"/>
    </location>
</feature>
<dbReference type="InterPro" id="IPR005084">
    <property type="entry name" value="CBM6"/>
</dbReference>
<gene>
    <name evidence="10" type="ORF">SAMN02927921_03566</name>
</gene>
<dbReference type="PANTHER" id="PTHR43772:SF2">
    <property type="entry name" value="PUTATIVE (AFU_ORTHOLOGUE AFUA_2G04480)-RELATED"/>
    <property type="match status" value="1"/>
</dbReference>
<dbReference type="CDD" id="cd04084">
    <property type="entry name" value="CBM6_xylanase-like"/>
    <property type="match status" value="1"/>
</dbReference>
<dbReference type="SUPFAM" id="SSF49785">
    <property type="entry name" value="Galactose-binding domain-like"/>
    <property type="match status" value="1"/>
</dbReference>
<proteinExistence type="inferred from homology"/>
<dbReference type="GO" id="GO:0045493">
    <property type="term" value="P:xylan catabolic process"/>
    <property type="evidence" value="ECO:0007669"/>
    <property type="project" value="UniProtKB-KW"/>
</dbReference>
<keyword evidence="5 7" id="KW-0326">Glycosidase</keyword>
<reference evidence="10 11" key="1">
    <citation type="submission" date="2016-11" db="EMBL/GenBank/DDBJ databases">
        <authorList>
            <person name="Jaros S."/>
            <person name="Januszkiewicz K."/>
            <person name="Wedrychowicz H."/>
        </authorList>
    </citation>
    <scope>NUCLEOTIDE SEQUENCE [LARGE SCALE GENOMIC DNA]</scope>
    <source>
        <strain evidence="10 11">CGMCC 1.12145</strain>
    </source>
</reference>
<dbReference type="Pfam" id="PF04616">
    <property type="entry name" value="Glyco_hydro_43"/>
    <property type="match status" value="1"/>
</dbReference>
<accession>A0A1K1RIC9</accession>
<evidence type="ECO:0000256" key="1">
    <source>
        <dbReference type="ARBA" id="ARBA00009865"/>
    </source>
</evidence>
<feature type="signal peptide" evidence="8">
    <location>
        <begin position="1"/>
        <end position="27"/>
    </location>
</feature>
<dbReference type="Gene3D" id="2.115.10.20">
    <property type="entry name" value="Glycosyl hydrolase domain, family 43"/>
    <property type="match status" value="1"/>
</dbReference>
<evidence type="ECO:0000256" key="8">
    <source>
        <dbReference type="SAM" id="SignalP"/>
    </source>
</evidence>
<evidence type="ECO:0000256" key="2">
    <source>
        <dbReference type="ARBA" id="ARBA00022651"/>
    </source>
</evidence>